<dbReference type="EMBL" id="NHYD01003404">
    <property type="protein sequence ID" value="PPQ78848.1"/>
    <property type="molecule type" value="Genomic_DNA"/>
</dbReference>
<dbReference type="SUPFAM" id="SSF56112">
    <property type="entry name" value="Protein kinase-like (PK-like)"/>
    <property type="match status" value="1"/>
</dbReference>
<evidence type="ECO:0000313" key="1">
    <source>
        <dbReference type="EMBL" id="PPQ78848.1"/>
    </source>
</evidence>
<proteinExistence type="predicted"/>
<accession>A0A409WK07</accession>
<name>A0A409WK07_PSICY</name>
<reference evidence="1 2" key="1">
    <citation type="journal article" date="2018" name="Evol. Lett.">
        <title>Horizontal gene cluster transfer increased hallucinogenic mushroom diversity.</title>
        <authorList>
            <person name="Reynolds H.T."/>
            <person name="Vijayakumar V."/>
            <person name="Gluck-Thaler E."/>
            <person name="Korotkin H.B."/>
            <person name="Matheny P.B."/>
            <person name="Slot J.C."/>
        </authorList>
    </citation>
    <scope>NUCLEOTIDE SEQUENCE [LARGE SCALE GENOMIC DNA]</scope>
    <source>
        <strain evidence="1 2">2631</strain>
    </source>
</reference>
<dbReference type="InterPro" id="IPR011009">
    <property type="entry name" value="Kinase-like_dom_sf"/>
</dbReference>
<sequence length="407" mass="47238">MKFLKALYGVSDSWNMEPPQSCSIHIPFALEPGDGSYDNDDRFAFWSSPSTAQWFKTRGYTLYERIWNDSDISQWSFPIIPSEVAVADAEYPYAHFDTETAKPPDTPMPLRAFDMTGKVGYAQDSLGRHVAIKVVRAETDEYRVLQFLKLQEPETLSKNSVVPVIELLPNEGFWFADISDGNLLVNHISDMTWHYTLRSGLRANNRLLYALFDFDFSIMVPPEADKKNFRLPAVRSYGSFNVSNDTAAGEHDYNPFILDVGSMGVLLCDYYQHMTDILPILAPLLDMMTCWDLNRRFTSSEALQFFEDRMTELSEADLAARIVPTKPRNFRQMYNECDRWENLPADFVERWKSYKETPLPWHIRLLRRLCKTKYGSRGIPRMRLFVFRLRSLPHRLYGWLVPAKIAI</sequence>
<keyword evidence="2" id="KW-1185">Reference proteome</keyword>
<comment type="caution">
    <text evidence="1">The sequence shown here is derived from an EMBL/GenBank/DDBJ whole genome shotgun (WGS) entry which is preliminary data.</text>
</comment>
<evidence type="ECO:0008006" key="3">
    <source>
        <dbReference type="Google" id="ProtNLM"/>
    </source>
</evidence>
<dbReference type="OrthoDB" id="2722301at2759"/>
<dbReference type="Proteomes" id="UP000283269">
    <property type="component" value="Unassembled WGS sequence"/>
</dbReference>
<dbReference type="AlphaFoldDB" id="A0A409WK07"/>
<protein>
    <recommendedName>
        <fullName evidence="3">Protein kinase domain-containing protein</fullName>
    </recommendedName>
</protein>
<evidence type="ECO:0000313" key="2">
    <source>
        <dbReference type="Proteomes" id="UP000283269"/>
    </source>
</evidence>
<organism evidence="1 2">
    <name type="scientific">Psilocybe cyanescens</name>
    <dbReference type="NCBI Taxonomy" id="93625"/>
    <lineage>
        <taxon>Eukaryota</taxon>
        <taxon>Fungi</taxon>
        <taxon>Dikarya</taxon>
        <taxon>Basidiomycota</taxon>
        <taxon>Agaricomycotina</taxon>
        <taxon>Agaricomycetes</taxon>
        <taxon>Agaricomycetidae</taxon>
        <taxon>Agaricales</taxon>
        <taxon>Agaricineae</taxon>
        <taxon>Strophariaceae</taxon>
        <taxon>Psilocybe</taxon>
    </lineage>
</organism>
<dbReference type="InParanoid" id="A0A409WK07"/>
<gene>
    <name evidence="1" type="ORF">CVT25_010634</name>
</gene>